<evidence type="ECO:0000256" key="1">
    <source>
        <dbReference type="SAM" id="Phobius"/>
    </source>
</evidence>
<evidence type="ECO:0000313" key="2">
    <source>
        <dbReference type="EMBL" id="RPA82213.1"/>
    </source>
</evidence>
<dbReference type="Proteomes" id="UP000275078">
    <property type="component" value="Unassembled WGS sequence"/>
</dbReference>
<feature type="transmembrane region" description="Helical" evidence="1">
    <location>
        <begin position="12"/>
        <end position="28"/>
    </location>
</feature>
<gene>
    <name evidence="2" type="ORF">BJ508DRAFT_93200</name>
</gene>
<dbReference type="EMBL" id="ML119673">
    <property type="protein sequence ID" value="RPA82213.1"/>
    <property type="molecule type" value="Genomic_DNA"/>
</dbReference>
<keyword evidence="1" id="KW-0472">Membrane</keyword>
<feature type="transmembrane region" description="Helical" evidence="1">
    <location>
        <begin position="63"/>
        <end position="83"/>
    </location>
</feature>
<accession>A0A3N4I804</accession>
<sequence length="142" mass="16054">MRRRRRVGGIRSLFLSVFFCFNYFFLLFRPTGAWGGNLFILSFRDASSINLPSFLPSVTFKSLLSACTSQLLCFISLMTFYCWYPYLTSWSLDPLRSYSLTYTCFALCMLGAMIQVGGTVARRLCITTSSSSVFSVILGLSK</sequence>
<keyword evidence="1" id="KW-1133">Transmembrane helix</keyword>
<keyword evidence="1" id="KW-0812">Transmembrane</keyword>
<protein>
    <submittedName>
        <fullName evidence="2">Uncharacterized protein</fullName>
    </submittedName>
</protein>
<dbReference type="AlphaFoldDB" id="A0A3N4I804"/>
<feature type="transmembrane region" description="Helical" evidence="1">
    <location>
        <begin position="95"/>
        <end position="114"/>
    </location>
</feature>
<keyword evidence="3" id="KW-1185">Reference proteome</keyword>
<evidence type="ECO:0000313" key="3">
    <source>
        <dbReference type="Proteomes" id="UP000275078"/>
    </source>
</evidence>
<organism evidence="2 3">
    <name type="scientific">Ascobolus immersus RN42</name>
    <dbReference type="NCBI Taxonomy" id="1160509"/>
    <lineage>
        <taxon>Eukaryota</taxon>
        <taxon>Fungi</taxon>
        <taxon>Dikarya</taxon>
        <taxon>Ascomycota</taxon>
        <taxon>Pezizomycotina</taxon>
        <taxon>Pezizomycetes</taxon>
        <taxon>Pezizales</taxon>
        <taxon>Ascobolaceae</taxon>
        <taxon>Ascobolus</taxon>
    </lineage>
</organism>
<reference evidence="2 3" key="1">
    <citation type="journal article" date="2018" name="Nat. Ecol. Evol.">
        <title>Pezizomycetes genomes reveal the molecular basis of ectomycorrhizal truffle lifestyle.</title>
        <authorList>
            <person name="Murat C."/>
            <person name="Payen T."/>
            <person name="Noel B."/>
            <person name="Kuo A."/>
            <person name="Morin E."/>
            <person name="Chen J."/>
            <person name="Kohler A."/>
            <person name="Krizsan K."/>
            <person name="Balestrini R."/>
            <person name="Da Silva C."/>
            <person name="Montanini B."/>
            <person name="Hainaut M."/>
            <person name="Levati E."/>
            <person name="Barry K.W."/>
            <person name="Belfiori B."/>
            <person name="Cichocki N."/>
            <person name="Clum A."/>
            <person name="Dockter R.B."/>
            <person name="Fauchery L."/>
            <person name="Guy J."/>
            <person name="Iotti M."/>
            <person name="Le Tacon F."/>
            <person name="Lindquist E.A."/>
            <person name="Lipzen A."/>
            <person name="Malagnac F."/>
            <person name="Mello A."/>
            <person name="Molinier V."/>
            <person name="Miyauchi S."/>
            <person name="Poulain J."/>
            <person name="Riccioni C."/>
            <person name="Rubini A."/>
            <person name="Sitrit Y."/>
            <person name="Splivallo R."/>
            <person name="Traeger S."/>
            <person name="Wang M."/>
            <person name="Zifcakova L."/>
            <person name="Wipf D."/>
            <person name="Zambonelli A."/>
            <person name="Paolocci F."/>
            <person name="Nowrousian M."/>
            <person name="Ottonello S."/>
            <person name="Baldrian P."/>
            <person name="Spatafora J.W."/>
            <person name="Henrissat B."/>
            <person name="Nagy L.G."/>
            <person name="Aury J.M."/>
            <person name="Wincker P."/>
            <person name="Grigoriev I.V."/>
            <person name="Bonfante P."/>
            <person name="Martin F.M."/>
        </authorList>
    </citation>
    <scope>NUCLEOTIDE SEQUENCE [LARGE SCALE GENOMIC DNA]</scope>
    <source>
        <strain evidence="2 3">RN42</strain>
    </source>
</reference>
<name>A0A3N4I804_ASCIM</name>
<proteinExistence type="predicted"/>